<evidence type="ECO:0000313" key="20">
    <source>
        <dbReference type="Proteomes" id="UP000070617"/>
    </source>
</evidence>
<keyword evidence="7" id="KW-0482">Metalloprotease</keyword>
<evidence type="ECO:0000256" key="11">
    <source>
        <dbReference type="ARBA" id="ARBA00044252"/>
    </source>
</evidence>
<comment type="similarity">
    <text evidence="12">Belongs to the peptidase M20C family.</text>
</comment>
<sequence length="478" mass="53970">MRKLEGLKPERVFYYFEEISKIPRESYHEKEISDYLVQFGKDHNLEVYQDESLNVVLRKKASSGYENAPGVILQGHMDMVCEKEEDSKHDFSKDPIDLLIEGNHITANKTTLGADNGIAVAMGLAVLEDENLLHGPLELLVTTSEEVDLGGALALKSGILQGKMLINIDSEEEGILTVGSAGGEGVEITLPIEKINIRHPFAYRIKIQNFLGGHSGAEIHKQRGNANKAMVEVLDLLKEKVDFLLVSVKGGSKDNAIPRAAEVIIATEEKLDMTLREVLKEVKELYISFEPQVEMFFEEIINVYEAIDENSFYQYVNLMEEIPTGVYTWMKDYPEIVEASDNLAIVKTEEESIKITISLRSSEPDILARLKKCISEIAEKYKAKYEFSAGYPEWRYRSDSPLREKAIQIWKELTGEEMKVAIIHAGLECGALSQNYPDIDFISIGPNMQDVHTPEEKLEIASTEKAYQYLVKLLQELK</sequence>
<proteinExistence type="inferred from homology"/>
<evidence type="ECO:0000256" key="4">
    <source>
        <dbReference type="ARBA" id="ARBA00022723"/>
    </source>
</evidence>
<dbReference type="GO" id="GO:0070573">
    <property type="term" value="F:metallodipeptidase activity"/>
    <property type="evidence" value="ECO:0007669"/>
    <property type="project" value="TreeGrafter"/>
</dbReference>
<keyword evidence="20" id="KW-1185">Reference proteome</keyword>
<dbReference type="InterPro" id="IPR002933">
    <property type="entry name" value="Peptidase_M20"/>
</dbReference>
<dbReference type="PANTHER" id="PTHR43501">
    <property type="entry name" value="CYTOSOL NON-SPECIFIC DIPEPTIDASE"/>
    <property type="match status" value="1"/>
</dbReference>
<comment type="cofactor">
    <cofactor evidence="2">
        <name>Zn(2+)</name>
        <dbReference type="ChEBI" id="CHEBI:29105"/>
    </cofactor>
</comment>
<comment type="cofactor">
    <cofactor evidence="1">
        <name>Co(2+)</name>
        <dbReference type="ChEBI" id="CHEBI:48828"/>
    </cofactor>
</comment>
<feature type="domain" description="Peptidase M20 dimerisation" evidence="18">
    <location>
        <begin position="208"/>
        <end position="285"/>
    </location>
</feature>
<evidence type="ECO:0000256" key="10">
    <source>
        <dbReference type="ARBA" id="ARBA00038976"/>
    </source>
</evidence>
<dbReference type="GO" id="GO:0046872">
    <property type="term" value="F:metal ion binding"/>
    <property type="evidence" value="ECO:0007669"/>
    <property type="project" value="UniProtKB-KW"/>
</dbReference>
<keyword evidence="3" id="KW-0645">Protease</keyword>
<evidence type="ECO:0000313" key="19">
    <source>
        <dbReference type="EMBL" id="KXA16570.1"/>
    </source>
</evidence>
<reference evidence="20" key="1">
    <citation type="submission" date="2016-01" db="EMBL/GenBank/DDBJ databases">
        <authorList>
            <person name="Mitreva M."/>
            <person name="Pepin K.H."/>
            <person name="Mihindukulasuriya K.A."/>
            <person name="Fulton R."/>
            <person name="Fronick C."/>
            <person name="O'Laughlin M."/>
            <person name="Miner T."/>
            <person name="Herter B."/>
            <person name="Rosa B.A."/>
            <person name="Cordes M."/>
            <person name="Tomlinson C."/>
            <person name="Wollam A."/>
            <person name="Palsikar V.B."/>
            <person name="Mardis E.R."/>
            <person name="Wilson R.K."/>
        </authorList>
    </citation>
    <scope>NUCLEOTIDE SEQUENCE [LARGE SCALE GENOMIC DNA]</scope>
    <source>
        <strain evidence="20">CMW8396</strain>
    </source>
</reference>
<name>A0A133NJW3_9FUSO</name>
<gene>
    <name evidence="19" type="ORF">HMPREF3206_00338</name>
</gene>
<keyword evidence="6" id="KW-0862">Zinc</keyword>
<organism evidence="19 20">
    <name type="scientific">Fusobacterium equinum</name>
    <dbReference type="NCBI Taxonomy" id="134605"/>
    <lineage>
        <taxon>Bacteria</taxon>
        <taxon>Fusobacteriati</taxon>
        <taxon>Fusobacteriota</taxon>
        <taxon>Fusobacteriia</taxon>
        <taxon>Fusobacteriales</taxon>
        <taxon>Fusobacteriaceae</taxon>
        <taxon>Fusobacterium</taxon>
    </lineage>
</organism>
<dbReference type="PIRSF" id="PIRSF016599">
    <property type="entry name" value="Xaa-His_dipept"/>
    <property type="match status" value="1"/>
</dbReference>
<protein>
    <recommendedName>
        <fullName evidence="13">Cytosol non-specific dipeptidase</fullName>
        <ecNumber evidence="10">3.4.13.18</ecNumber>
    </recommendedName>
    <alternativeName>
        <fullName evidence="16">Aminoacyl-histidine dipeptidase</fullName>
    </alternativeName>
    <alternativeName>
        <fullName evidence="15">Beta-alanyl-histidine dipeptidase</fullName>
    </alternativeName>
    <alternativeName>
        <fullName evidence="14">Carnosinase</fullName>
    </alternativeName>
    <alternativeName>
        <fullName evidence="11">Peptidase D</fullName>
    </alternativeName>
    <alternativeName>
        <fullName evidence="17">Xaa-His dipeptidase</fullName>
    </alternativeName>
</protein>
<dbReference type="Pfam" id="PF01546">
    <property type="entry name" value="Peptidase_M20"/>
    <property type="match status" value="1"/>
</dbReference>
<dbReference type="FunFam" id="3.40.630.10:FF:000015">
    <property type="entry name" value="Aminoacyl-histidine dipeptidase PepD"/>
    <property type="match status" value="1"/>
</dbReference>
<evidence type="ECO:0000256" key="8">
    <source>
        <dbReference type="ARBA" id="ARBA00023285"/>
    </source>
</evidence>
<dbReference type="CDD" id="cd03890">
    <property type="entry name" value="M20_pepD"/>
    <property type="match status" value="1"/>
</dbReference>
<evidence type="ECO:0000256" key="3">
    <source>
        <dbReference type="ARBA" id="ARBA00022670"/>
    </source>
</evidence>
<dbReference type="Gene3D" id="3.40.630.10">
    <property type="entry name" value="Zn peptidases"/>
    <property type="match status" value="2"/>
</dbReference>
<keyword evidence="5" id="KW-0378">Hydrolase</keyword>
<evidence type="ECO:0000256" key="15">
    <source>
        <dbReference type="ARBA" id="ARBA00076004"/>
    </source>
</evidence>
<evidence type="ECO:0000256" key="12">
    <source>
        <dbReference type="ARBA" id="ARBA00061423"/>
    </source>
</evidence>
<evidence type="ECO:0000256" key="2">
    <source>
        <dbReference type="ARBA" id="ARBA00001947"/>
    </source>
</evidence>
<evidence type="ECO:0000256" key="16">
    <source>
        <dbReference type="ARBA" id="ARBA00077688"/>
    </source>
</evidence>
<dbReference type="Pfam" id="PF07687">
    <property type="entry name" value="M20_dimer"/>
    <property type="match status" value="1"/>
</dbReference>
<dbReference type="PRINTS" id="PR00934">
    <property type="entry name" value="XHISDIPTASE"/>
</dbReference>
<dbReference type="STRING" id="134605.HMPREF3206_00338"/>
<dbReference type="PATRIC" id="fig|134605.3.peg.339"/>
<dbReference type="GO" id="GO:0005829">
    <property type="term" value="C:cytosol"/>
    <property type="evidence" value="ECO:0007669"/>
    <property type="project" value="TreeGrafter"/>
</dbReference>
<evidence type="ECO:0000256" key="1">
    <source>
        <dbReference type="ARBA" id="ARBA00001941"/>
    </source>
</evidence>
<keyword evidence="4" id="KW-0479">Metal-binding</keyword>
<dbReference type="InterPro" id="IPR001160">
    <property type="entry name" value="Peptidase_M20C"/>
</dbReference>
<comment type="catalytic activity">
    <reaction evidence="9">
        <text>Hydrolysis of dipeptides, preferentially hydrophobic dipeptides including prolyl amino acids.</text>
        <dbReference type="EC" id="3.4.13.18"/>
    </reaction>
</comment>
<comment type="caution">
    <text evidence="19">The sequence shown here is derived from an EMBL/GenBank/DDBJ whole genome shotgun (WGS) entry which is preliminary data.</text>
</comment>
<evidence type="ECO:0000256" key="9">
    <source>
        <dbReference type="ARBA" id="ARBA00036421"/>
    </source>
</evidence>
<dbReference type="InterPro" id="IPR011650">
    <property type="entry name" value="Peptidase_M20_dimer"/>
</dbReference>
<evidence type="ECO:0000256" key="7">
    <source>
        <dbReference type="ARBA" id="ARBA00023049"/>
    </source>
</evidence>
<evidence type="ECO:0000256" key="14">
    <source>
        <dbReference type="ARBA" id="ARBA00075285"/>
    </source>
</evidence>
<dbReference type="RefSeq" id="WP_008801125.1">
    <property type="nucleotide sequence ID" value="NZ_KQ956514.1"/>
</dbReference>
<dbReference type="GO" id="GO:0006508">
    <property type="term" value="P:proteolysis"/>
    <property type="evidence" value="ECO:0007669"/>
    <property type="project" value="UniProtKB-KW"/>
</dbReference>
<dbReference type="SUPFAM" id="SSF53187">
    <property type="entry name" value="Zn-dependent exopeptidases"/>
    <property type="match status" value="1"/>
</dbReference>
<accession>A0A133NJW3</accession>
<dbReference type="FunFam" id="3.40.630.10:FF:000018">
    <property type="entry name" value="Aminoacyl-histidine dipeptidase PepD"/>
    <property type="match status" value="1"/>
</dbReference>
<dbReference type="NCBIfam" id="TIGR01893">
    <property type="entry name" value="aa-his-dipept"/>
    <property type="match status" value="1"/>
</dbReference>
<dbReference type="Proteomes" id="UP000070617">
    <property type="component" value="Unassembled WGS sequence"/>
</dbReference>
<keyword evidence="8" id="KW-0170">Cobalt</keyword>
<evidence type="ECO:0000256" key="13">
    <source>
        <dbReference type="ARBA" id="ARBA00071271"/>
    </source>
</evidence>
<evidence type="ECO:0000256" key="17">
    <source>
        <dbReference type="ARBA" id="ARBA00078074"/>
    </source>
</evidence>
<dbReference type="AlphaFoldDB" id="A0A133NJW3"/>
<dbReference type="EC" id="3.4.13.18" evidence="10"/>
<evidence type="ECO:0000259" key="18">
    <source>
        <dbReference type="Pfam" id="PF07687"/>
    </source>
</evidence>
<evidence type="ECO:0000256" key="6">
    <source>
        <dbReference type="ARBA" id="ARBA00022833"/>
    </source>
</evidence>
<dbReference type="PANTHER" id="PTHR43501:SF1">
    <property type="entry name" value="CYTOSOL NON-SPECIFIC DIPEPTIDASE"/>
    <property type="match status" value="1"/>
</dbReference>
<dbReference type="EMBL" id="LRPX01000008">
    <property type="protein sequence ID" value="KXA16570.1"/>
    <property type="molecule type" value="Genomic_DNA"/>
</dbReference>
<evidence type="ECO:0000256" key="5">
    <source>
        <dbReference type="ARBA" id="ARBA00022801"/>
    </source>
</evidence>